<evidence type="ECO:0000313" key="7">
    <source>
        <dbReference type="EMBL" id="NMR20891.1"/>
    </source>
</evidence>
<dbReference type="PIRSF" id="PIRSF003085">
    <property type="entry name" value="CMAS"/>
    <property type="match status" value="1"/>
</dbReference>
<feature type="region of interest" description="Disordered" evidence="6">
    <location>
        <begin position="112"/>
        <end position="137"/>
    </location>
</feature>
<dbReference type="InterPro" id="IPR050723">
    <property type="entry name" value="CFA/CMAS"/>
</dbReference>
<keyword evidence="2 7" id="KW-0489">Methyltransferase</keyword>
<accession>A0A7Y0LZ72</accession>
<dbReference type="Proteomes" id="UP000562124">
    <property type="component" value="Unassembled WGS sequence"/>
</dbReference>
<dbReference type="InterPro" id="IPR029063">
    <property type="entry name" value="SAM-dependent_MTases_sf"/>
</dbReference>
<keyword evidence="5" id="KW-0443">Lipid metabolism</keyword>
<organism evidence="7 8">
    <name type="scientific">Cellulomonas fimi</name>
    <dbReference type="NCBI Taxonomy" id="1708"/>
    <lineage>
        <taxon>Bacteria</taxon>
        <taxon>Bacillati</taxon>
        <taxon>Actinomycetota</taxon>
        <taxon>Actinomycetes</taxon>
        <taxon>Micrococcales</taxon>
        <taxon>Cellulomonadaceae</taxon>
        <taxon>Cellulomonas</taxon>
    </lineage>
</organism>
<keyword evidence="4" id="KW-0949">S-adenosyl-L-methionine</keyword>
<proteinExistence type="inferred from homology"/>
<protein>
    <submittedName>
        <fullName evidence="7">Class I SAM-dependent methyltransferase</fullName>
    </submittedName>
</protein>
<dbReference type="Pfam" id="PF02353">
    <property type="entry name" value="CMAS"/>
    <property type="match status" value="1"/>
</dbReference>
<keyword evidence="3 7" id="KW-0808">Transferase</keyword>
<comment type="similarity">
    <text evidence="1">Belongs to the CFA/CMAS family.</text>
</comment>
<evidence type="ECO:0000256" key="2">
    <source>
        <dbReference type="ARBA" id="ARBA00022603"/>
    </source>
</evidence>
<dbReference type="CDD" id="cd02440">
    <property type="entry name" value="AdoMet_MTases"/>
    <property type="match status" value="1"/>
</dbReference>
<dbReference type="GO" id="GO:0008168">
    <property type="term" value="F:methyltransferase activity"/>
    <property type="evidence" value="ECO:0007669"/>
    <property type="project" value="UniProtKB-KW"/>
</dbReference>
<dbReference type="InterPro" id="IPR003333">
    <property type="entry name" value="CMAS"/>
</dbReference>
<evidence type="ECO:0000313" key="8">
    <source>
        <dbReference type="Proteomes" id="UP000562124"/>
    </source>
</evidence>
<dbReference type="Gene3D" id="3.40.50.150">
    <property type="entry name" value="Vaccinia Virus protein VP39"/>
    <property type="match status" value="1"/>
</dbReference>
<reference evidence="7 8" key="1">
    <citation type="submission" date="2020-04" db="EMBL/GenBank/DDBJ databases">
        <title>Sequencing and Assembly of C. fimi.</title>
        <authorList>
            <person name="Ramsey A.R."/>
        </authorList>
    </citation>
    <scope>NUCLEOTIDE SEQUENCE [LARGE SCALE GENOMIC DNA]</scope>
    <source>
        <strain evidence="7 8">SB</strain>
    </source>
</reference>
<evidence type="ECO:0000256" key="5">
    <source>
        <dbReference type="ARBA" id="ARBA00023098"/>
    </source>
</evidence>
<dbReference type="PANTHER" id="PTHR43667">
    <property type="entry name" value="CYCLOPROPANE-FATTY-ACYL-PHOSPHOLIPID SYNTHASE"/>
    <property type="match status" value="1"/>
</dbReference>
<dbReference type="GO" id="GO:0008610">
    <property type="term" value="P:lipid biosynthetic process"/>
    <property type="evidence" value="ECO:0007669"/>
    <property type="project" value="InterPro"/>
</dbReference>
<dbReference type="AlphaFoldDB" id="A0A7Y0LZ72"/>
<dbReference type="RefSeq" id="WP_169325271.1">
    <property type="nucleotide sequence ID" value="NZ_JABCJJ010000019.1"/>
</dbReference>
<dbReference type="GO" id="GO:0032259">
    <property type="term" value="P:methylation"/>
    <property type="evidence" value="ECO:0007669"/>
    <property type="project" value="UniProtKB-KW"/>
</dbReference>
<keyword evidence="8" id="KW-1185">Reference proteome</keyword>
<name>A0A7Y0LZ72_CELFI</name>
<dbReference type="SUPFAM" id="SSF53335">
    <property type="entry name" value="S-adenosyl-L-methionine-dependent methyltransferases"/>
    <property type="match status" value="1"/>
</dbReference>
<dbReference type="PANTHER" id="PTHR43667:SF1">
    <property type="entry name" value="CYCLOPROPANE-FATTY-ACYL-PHOSPHOLIPID SYNTHASE"/>
    <property type="match status" value="1"/>
</dbReference>
<evidence type="ECO:0000256" key="1">
    <source>
        <dbReference type="ARBA" id="ARBA00010815"/>
    </source>
</evidence>
<sequence length="425" mass="46161">MRRRGSETDQGLAGSIAGLLGDDLPVRLRAYDGSSAGPQSAPATLVVLAPSAVHRVLSAPNELGLVRAYVAGDIEVEGDIYALLALRERLRPTLGGPRALLEVARLVRAAGGVRRPPPRPPEEAHVRGRRHSRSRDAEAISHHYDVPGDFYRLLLGPTMTYSCGVWESPDAGLDSAQEAKYELICRKLGLRAGMRLLDVGCGWGGMAIHAARHHGVRAVGVTLSQQQAITARRRVAAAGLSEQVEIRMADYRDVTAGPYDAISSIGMFEHVGTAQLGGYFSRMRQLLVPGGRLLNHGISRAAGQRPMPVGGFIQRYVFPDGELQEIGQVISAVQSAGLEVRHTENLREHYALTLRAWVRNLEDNYDEAVRLAGPGRAKVWRLYLAGSALGFERGEIEIHQTLAVRPDHGSSGMPLRPDWDVATRS</sequence>
<evidence type="ECO:0000256" key="6">
    <source>
        <dbReference type="SAM" id="MobiDB-lite"/>
    </source>
</evidence>
<gene>
    <name evidence="7" type="ORF">HIR71_11790</name>
</gene>
<evidence type="ECO:0000256" key="4">
    <source>
        <dbReference type="ARBA" id="ARBA00022691"/>
    </source>
</evidence>
<comment type="caution">
    <text evidence="7">The sequence shown here is derived from an EMBL/GenBank/DDBJ whole genome shotgun (WGS) entry which is preliminary data.</text>
</comment>
<dbReference type="EMBL" id="JABCJJ010000019">
    <property type="protein sequence ID" value="NMR20891.1"/>
    <property type="molecule type" value="Genomic_DNA"/>
</dbReference>
<evidence type="ECO:0000256" key="3">
    <source>
        <dbReference type="ARBA" id="ARBA00022679"/>
    </source>
</evidence>